<evidence type="ECO:0000259" key="3">
    <source>
        <dbReference type="Pfam" id="PF01648"/>
    </source>
</evidence>
<dbReference type="InterPro" id="IPR008278">
    <property type="entry name" value="4-PPantetheinyl_Trfase_dom"/>
</dbReference>
<dbReference type="Gene3D" id="3.90.470.20">
    <property type="entry name" value="4'-phosphopantetheinyl transferase domain"/>
    <property type="match status" value="1"/>
</dbReference>
<accession>A0A1C3XFH5</accession>
<evidence type="ECO:0000256" key="1">
    <source>
        <dbReference type="ARBA" id="ARBA00010990"/>
    </source>
</evidence>
<comment type="similarity">
    <text evidence="1">Belongs to the P-Pant transferase superfamily. Gsp/Sfp/HetI/AcpT family.</text>
</comment>
<dbReference type="RefSeq" id="WP_037200291.1">
    <property type="nucleotide sequence ID" value="NZ_FMAF01000036.1"/>
</dbReference>
<feature type="domain" description="4'-phosphopantetheinyl transferase N-terminal" evidence="4">
    <location>
        <begin position="25"/>
        <end position="105"/>
    </location>
</feature>
<dbReference type="GO" id="GO:0000287">
    <property type="term" value="F:magnesium ion binding"/>
    <property type="evidence" value="ECO:0007669"/>
    <property type="project" value="InterPro"/>
</dbReference>
<reference evidence="5 6" key="1">
    <citation type="submission" date="2016-08" db="EMBL/GenBank/DDBJ databases">
        <authorList>
            <person name="Seilhamer J.J."/>
        </authorList>
    </citation>
    <scope>NUCLEOTIDE SEQUENCE [LARGE SCALE GENOMIC DNA]</scope>
    <source>
        <strain evidence="5 6">P1-7</strain>
    </source>
</reference>
<organism evidence="5 6">
    <name type="scientific">Rhizobium lusitanum</name>
    <dbReference type="NCBI Taxonomy" id="293958"/>
    <lineage>
        <taxon>Bacteria</taxon>
        <taxon>Pseudomonadati</taxon>
        <taxon>Pseudomonadota</taxon>
        <taxon>Alphaproteobacteria</taxon>
        <taxon>Hyphomicrobiales</taxon>
        <taxon>Rhizobiaceae</taxon>
        <taxon>Rhizobium/Agrobacterium group</taxon>
        <taxon>Rhizobium</taxon>
    </lineage>
</organism>
<evidence type="ECO:0000259" key="4">
    <source>
        <dbReference type="Pfam" id="PF22624"/>
    </source>
</evidence>
<dbReference type="InterPro" id="IPR037143">
    <property type="entry name" value="4-PPantetheinyl_Trfase_dom_sf"/>
</dbReference>
<dbReference type="AlphaFoldDB" id="A0A1C3XFH5"/>
<dbReference type="Proteomes" id="UP000199205">
    <property type="component" value="Unassembled WGS sequence"/>
</dbReference>
<dbReference type="Pfam" id="PF22624">
    <property type="entry name" value="AASDHPPT_N"/>
    <property type="match status" value="1"/>
</dbReference>
<dbReference type="PANTHER" id="PTHR12215:SF10">
    <property type="entry name" value="L-AMINOADIPATE-SEMIALDEHYDE DEHYDROGENASE-PHOSPHOPANTETHEINYL TRANSFERASE"/>
    <property type="match status" value="1"/>
</dbReference>
<dbReference type="GO" id="GO:0005829">
    <property type="term" value="C:cytosol"/>
    <property type="evidence" value="ECO:0007669"/>
    <property type="project" value="TreeGrafter"/>
</dbReference>
<name>A0A1C3XFH5_9HYPH</name>
<dbReference type="PANTHER" id="PTHR12215">
    <property type="entry name" value="PHOSPHOPANTETHEINE TRANSFERASE"/>
    <property type="match status" value="1"/>
</dbReference>
<keyword evidence="2 5" id="KW-0808">Transferase</keyword>
<dbReference type="Pfam" id="PF01648">
    <property type="entry name" value="ACPS"/>
    <property type="match status" value="1"/>
</dbReference>
<feature type="domain" description="4'-phosphopantetheinyl transferase" evidence="3">
    <location>
        <begin position="111"/>
        <end position="190"/>
    </location>
</feature>
<dbReference type="InterPro" id="IPR050559">
    <property type="entry name" value="P-Pant_transferase_sf"/>
</dbReference>
<evidence type="ECO:0000313" key="6">
    <source>
        <dbReference type="Proteomes" id="UP000199205"/>
    </source>
</evidence>
<dbReference type="InterPro" id="IPR055066">
    <property type="entry name" value="AASDHPPT_N"/>
</dbReference>
<proteinExistence type="inferred from homology"/>
<sequence length="247" mass="27603">MPAFPKGEEIAQIELHSLHLRDGLHISTALLSDAEKARAAAFRSRDAARLFIAGRLLCRSIIGNMIGCAPQALTISLTPHGRPYLPDHTDIDFNLSHTKNRVALAVCRGGRVGIDIEQPDRISETEVLEIMPLILCERELDDIQRQPPEQRHRTFLSYWVRKEAVLKCRGRGFLDDPRGIALEPADTTENMSNRAFDAANFIRFGSCRSENAPNFLWAVAASQMLSEPVWQQHPDVGSLIGDCLKLK</sequence>
<dbReference type="GO" id="GO:0008897">
    <property type="term" value="F:holo-[acyl-carrier-protein] synthase activity"/>
    <property type="evidence" value="ECO:0007669"/>
    <property type="project" value="InterPro"/>
</dbReference>
<gene>
    <name evidence="5" type="ORF">GA0061101_13621</name>
</gene>
<dbReference type="EMBL" id="FMAF01000036">
    <property type="protein sequence ID" value="SCB51017.1"/>
    <property type="molecule type" value="Genomic_DNA"/>
</dbReference>
<evidence type="ECO:0000313" key="5">
    <source>
        <dbReference type="EMBL" id="SCB51017.1"/>
    </source>
</evidence>
<evidence type="ECO:0000256" key="2">
    <source>
        <dbReference type="ARBA" id="ARBA00022679"/>
    </source>
</evidence>
<dbReference type="SUPFAM" id="SSF56214">
    <property type="entry name" value="4'-phosphopantetheinyl transferase"/>
    <property type="match status" value="2"/>
</dbReference>
<protein>
    <submittedName>
        <fullName evidence="5">4'-phosphopantetheinyl transferase</fullName>
    </submittedName>
</protein>
<dbReference type="GO" id="GO:0019878">
    <property type="term" value="P:lysine biosynthetic process via aminoadipic acid"/>
    <property type="evidence" value="ECO:0007669"/>
    <property type="project" value="TreeGrafter"/>
</dbReference>